<protein>
    <submittedName>
        <fullName evidence="2">Uncharacterized protein</fullName>
    </submittedName>
</protein>
<reference evidence="2 3" key="1">
    <citation type="submission" date="2019-01" db="EMBL/GenBank/DDBJ databases">
        <title>A draft genome assembly of the solar-powered sea slug Elysia chlorotica.</title>
        <authorList>
            <person name="Cai H."/>
            <person name="Li Q."/>
            <person name="Fang X."/>
            <person name="Li J."/>
            <person name="Curtis N.E."/>
            <person name="Altenburger A."/>
            <person name="Shibata T."/>
            <person name="Feng M."/>
            <person name="Maeda T."/>
            <person name="Schwartz J.A."/>
            <person name="Shigenobu S."/>
            <person name="Lundholm N."/>
            <person name="Nishiyama T."/>
            <person name="Yang H."/>
            <person name="Hasebe M."/>
            <person name="Li S."/>
            <person name="Pierce S.K."/>
            <person name="Wang J."/>
        </authorList>
    </citation>
    <scope>NUCLEOTIDE SEQUENCE [LARGE SCALE GENOMIC DNA]</scope>
    <source>
        <strain evidence="2">EC2010</strain>
        <tissue evidence="2">Whole organism of an adult</tissue>
    </source>
</reference>
<evidence type="ECO:0000256" key="1">
    <source>
        <dbReference type="SAM" id="Phobius"/>
    </source>
</evidence>
<dbReference type="Proteomes" id="UP000271974">
    <property type="component" value="Unassembled WGS sequence"/>
</dbReference>
<organism evidence="2 3">
    <name type="scientific">Elysia chlorotica</name>
    <name type="common">Eastern emerald elysia</name>
    <name type="synonym">Sea slug</name>
    <dbReference type="NCBI Taxonomy" id="188477"/>
    <lineage>
        <taxon>Eukaryota</taxon>
        <taxon>Metazoa</taxon>
        <taxon>Spiralia</taxon>
        <taxon>Lophotrochozoa</taxon>
        <taxon>Mollusca</taxon>
        <taxon>Gastropoda</taxon>
        <taxon>Heterobranchia</taxon>
        <taxon>Euthyneura</taxon>
        <taxon>Panpulmonata</taxon>
        <taxon>Sacoglossa</taxon>
        <taxon>Placobranchoidea</taxon>
        <taxon>Plakobranchidae</taxon>
        <taxon>Elysia</taxon>
    </lineage>
</organism>
<proteinExistence type="predicted"/>
<keyword evidence="1" id="KW-1133">Transmembrane helix</keyword>
<dbReference type="AlphaFoldDB" id="A0A3S0ZQS4"/>
<evidence type="ECO:0000313" key="3">
    <source>
        <dbReference type="Proteomes" id="UP000271974"/>
    </source>
</evidence>
<dbReference type="EMBL" id="RQTK01000975">
    <property type="protein sequence ID" value="RUS73119.1"/>
    <property type="molecule type" value="Genomic_DNA"/>
</dbReference>
<accession>A0A3S0ZQS4</accession>
<comment type="caution">
    <text evidence="2">The sequence shown here is derived from an EMBL/GenBank/DDBJ whole genome shotgun (WGS) entry which is preliminary data.</text>
</comment>
<keyword evidence="1" id="KW-0472">Membrane</keyword>
<feature type="transmembrane region" description="Helical" evidence="1">
    <location>
        <begin position="153"/>
        <end position="176"/>
    </location>
</feature>
<keyword evidence="1" id="KW-0812">Transmembrane</keyword>
<gene>
    <name evidence="2" type="ORF">EGW08_019117</name>
</gene>
<name>A0A3S0ZQS4_ELYCH</name>
<feature type="non-terminal residue" evidence="2">
    <location>
        <position position="188"/>
    </location>
</feature>
<evidence type="ECO:0000313" key="2">
    <source>
        <dbReference type="EMBL" id="RUS73119.1"/>
    </source>
</evidence>
<keyword evidence="3" id="KW-1185">Reference proteome</keyword>
<sequence length="188" mass="21102">MYLLSSYSMKMHIRSSCCLQSVQLSSSGIPRSSRVARLSRSWISPCTLDLADLPSRGYHWVTPVDGSIYTLTSSMMLTLPRKSSTLVSSLLRADCATCLKKRPRPLSPDTSFSFLAASTTENSSSWSLERWGRRTKREVTYNRNFSFHTGLSVLGLTWVVFMSLAGRLSLTAAFLLPLRRSENFCLEL</sequence>